<evidence type="ECO:0000259" key="1">
    <source>
        <dbReference type="PROSITE" id="PS50110"/>
    </source>
</evidence>
<name>A0A1J5RZD8_9ZZZZ</name>
<gene>
    <name evidence="2" type="primary">degU_14</name>
    <name evidence="2" type="ORF">GALL_165750</name>
</gene>
<dbReference type="InterPro" id="IPR052048">
    <property type="entry name" value="ST_Response_Regulator"/>
</dbReference>
<organism evidence="2">
    <name type="scientific">mine drainage metagenome</name>
    <dbReference type="NCBI Taxonomy" id="410659"/>
    <lineage>
        <taxon>unclassified sequences</taxon>
        <taxon>metagenomes</taxon>
        <taxon>ecological metagenomes</taxon>
    </lineage>
</organism>
<dbReference type="InterPro" id="IPR058245">
    <property type="entry name" value="NreC/VraR/RcsB-like_REC"/>
</dbReference>
<dbReference type="PROSITE" id="PS50110">
    <property type="entry name" value="RESPONSE_REGULATORY"/>
    <property type="match status" value="1"/>
</dbReference>
<accession>A0A1J5RZD8</accession>
<dbReference type="CDD" id="cd17535">
    <property type="entry name" value="REC_NarL-like"/>
    <property type="match status" value="1"/>
</dbReference>
<comment type="caution">
    <text evidence="2">The sequence shown here is derived from an EMBL/GenBank/DDBJ whole genome shotgun (WGS) entry which is preliminary data.</text>
</comment>
<dbReference type="Pfam" id="PF00072">
    <property type="entry name" value="Response_reg"/>
    <property type="match status" value="1"/>
</dbReference>
<dbReference type="PANTHER" id="PTHR43228:SF1">
    <property type="entry name" value="TWO-COMPONENT RESPONSE REGULATOR ARR22"/>
    <property type="match status" value="1"/>
</dbReference>
<dbReference type="InterPro" id="IPR001789">
    <property type="entry name" value="Sig_transdc_resp-reg_receiver"/>
</dbReference>
<sequence length="101" mass="11183">MSGAKNGRAFLDNLNPESLPDIVIMDIIMPVMDGYETTTFLKLQYPSIKVLAISMFDNEDKIEKVLSLGASGFIQKSADASAFLEAISDVYQNKEYISKLL</sequence>
<dbReference type="PANTHER" id="PTHR43228">
    <property type="entry name" value="TWO-COMPONENT RESPONSE REGULATOR"/>
    <property type="match status" value="1"/>
</dbReference>
<dbReference type="GO" id="GO:0000160">
    <property type="term" value="P:phosphorelay signal transduction system"/>
    <property type="evidence" value="ECO:0007669"/>
    <property type="project" value="InterPro"/>
</dbReference>
<dbReference type="InterPro" id="IPR011006">
    <property type="entry name" value="CheY-like_superfamily"/>
</dbReference>
<proteinExistence type="predicted"/>
<reference evidence="2" key="1">
    <citation type="submission" date="2016-10" db="EMBL/GenBank/DDBJ databases">
        <title>Sequence of Gallionella enrichment culture.</title>
        <authorList>
            <person name="Poehlein A."/>
            <person name="Muehling M."/>
            <person name="Daniel R."/>
        </authorList>
    </citation>
    <scope>NUCLEOTIDE SEQUENCE</scope>
</reference>
<dbReference type="Gene3D" id="3.40.50.2300">
    <property type="match status" value="1"/>
</dbReference>
<feature type="domain" description="Response regulatory" evidence="1">
    <location>
        <begin position="1"/>
        <end position="91"/>
    </location>
</feature>
<protein>
    <submittedName>
        <fullName evidence="2">Transcriptional regulatory protein DegU</fullName>
    </submittedName>
</protein>
<dbReference type="AlphaFoldDB" id="A0A1J5RZD8"/>
<evidence type="ECO:0000313" key="2">
    <source>
        <dbReference type="EMBL" id="OIR01287.1"/>
    </source>
</evidence>
<dbReference type="EMBL" id="MLJW01000085">
    <property type="protein sequence ID" value="OIR01287.1"/>
    <property type="molecule type" value="Genomic_DNA"/>
</dbReference>
<dbReference type="SUPFAM" id="SSF52172">
    <property type="entry name" value="CheY-like"/>
    <property type="match status" value="1"/>
</dbReference>